<dbReference type="InterPro" id="IPR006171">
    <property type="entry name" value="TOPRIM_dom"/>
</dbReference>
<keyword evidence="15" id="KW-1185">Reference proteome</keyword>
<dbReference type="Gene3D" id="3.40.1360.10">
    <property type="match status" value="1"/>
</dbReference>
<gene>
    <name evidence="11 14" type="primary">rnmV</name>
    <name evidence="14" type="ORF">VLK81_03785</name>
</gene>
<dbReference type="PANTHER" id="PTHR39156">
    <property type="entry name" value="RIBONUCLEASE M5"/>
    <property type="match status" value="1"/>
</dbReference>
<dbReference type="SUPFAM" id="SSF110455">
    <property type="entry name" value="Toprim domain"/>
    <property type="match status" value="1"/>
</dbReference>
<comment type="similarity">
    <text evidence="11">Belongs to the ribonuclease M5 family.</text>
</comment>
<dbReference type="EMBL" id="JAYKOT010000003">
    <property type="protein sequence ID" value="MEB3429150.1"/>
    <property type="molecule type" value="Genomic_DNA"/>
</dbReference>
<evidence type="ECO:0000256" key="7">
    <source>
        <dbReference type="ARBA" id="ARBA00022759"/>
    </source>
</evidence>
<protein>
    <recommendedName>
        <fullName evidence="11 12">Ribonuclease M5</fullName>
        <ecNumber evidence="11 12">3.1.26.8</ecNumber>
    </recommendedName>
    <alternativeName>
        <fullName evidence="11">RNase M5</fullName>
    </alternativeName>
    <alternativeName>
        <fullName evidence="11">Ribosomal RNA terminal maturase M5</fullName>
    </alternativeName>
</protein>
<dbReference type="AlphaFoldDB" id="A0AAW9MX39"/>
<proteinExistence type="inferred from homology"/>
<dbReference type="Proteomes" id="UP001357733">
    <property type="component" value="Unassembled WGS sequence"/>
</dbReference>
<dbReference type="GO" id="GO:0005737">
    <property type="term" value="C:cytoplasm"/>
    <property type="evidence" value="ECO:0007669"/>
    <property type="project" value="UniProtKB-SubCell"/>
</dbReference>
<dbReference type="PANTHER" id="PTHR39156:SF1">
    <property type="entry name" value="RIBONUCLEASE M5"/>
    <property type="match status" value="1"/>
</dbReference>
<feature type="domain" description="Toprim" evidence="13">
    <location>
        <begin position="3"/>
        <end position="88"/>
    </location>
</feature>
<dbReference type="GO" id="GO:0043822">
    <property type="term" value="F:ribonuclease M5 activity"/>
    <property type="evidence" value="ECO:0007669"/>
    <property type="project" value="UniProtKB-UniRule"/>
</dbReference>
<dbReference type="GO" id="GO:0046872">
    <property type="term" value="F:metal ion binding"/>
    <property type="evidence" value="ECO:0007669"/>
    <property type="project" value="UniProtKB-KW"/>
</dbReference>
<evidence type="ECO:0000256" key="2">
    <source>
        <dbReference type="ARBA" id="ARBA00022517"/>
    </source>
</evidence>
<keyword evidence="7 11" id="KW-0255">Endonuclease</keyword>
<evidence type="ECO:0000313" key="14">
    <source>
        <dbReference type="EMBL" id="MEB3429150.1"/>
    </source>
</evidence>
<comment type="function">
    <text evidence="11">Required for correct processing of both the 5' and 3' ends of 5S rRNA precursor. Cleaves both sides of a double-stranded region yielding mature 5S rRNA in one step.</text>
</comment>
<dbReference type="GO" id="GO:0019843">
    <property type="term" value="F:rRNA binding"/>
    <property type="evidence" value="ECO:0007669"/>
    <property type="project" value="UniProtKB-KW"/>
</dbReference>
<evidence type="ECO:0000259" key="13">
    <source>
        <dbReference type="PROSITE" id="PS50880"/>
    </source>
</evidence>
<keyword evidence="1 11" id="KW-0963">Cytoplasm</keyword>
<evidence type="ECO:0000313" key="15">
    <source>
        <dbReference type="Proteomes" id="UP001357733"/>
    </source>
</evidence>
<evidence type="ECO:0000256" key="3">
    <source>
        <dbReference type="ARBA" id="ARBA00022552"/>
    </source>
</evidence>
<dbReference type="InterPro" id="IPR025156">
    <property type="entry name" value="RNase_M5_C"/>
</dbReference>
<evidence type="ECO:0000256" key="11">
    <source>
        <dbReference type="HAMAP-Rule" id="MF_01469"/>
    </source>
</evidence>
<dbReference type="RefSeq" id="WP_324619327.1">
    <property type="nucleotide sequence ID" value="NZ_JAYKOT010000003.1"/>
</dbReference>
<comment type="caution">
    <text evidence="14">The sequence shown here is derived from an EMBL/GenBank/DDBJ whole genome shotgun (WGS) entry which is preliminary data.</text>
</comment>
<evidence type="ECO:0000256" key="12">
    <source>
        <dbReference type="NCBIfam" id="TIGR00334"/>
    </source>
</evidence>
<sequence>MIKEVIVVEGKDDIARIKEFVSCDVIACNGSHISPKFLKKIKMLEKSRGIIILTDPDWTGKKIRHILTNAIPSAKQAYVKRDLATKNGDIGVENASKEEIIRALNEAKAHNSAQNNTFTKMDIYDYGLSGRSNSKLLRKQLCNYLGVDYMNSKSLLSFLNSLEISKNDLEKVLRECEKNE</sequence>
<accession>A0AAW9MX39</accession>
<dbReference type="FunFam" id="3.40.1360.10:FF:000006">
    <property type="entry name" value="Ribonuclease M5"/>
    <property type="match status" value="1"/>
</dbReference>
<dbReference type="InterPro" id="IPR004466">
    <property type="entry name" value="RNase_M5"/>
</dbReference>
<evidence type="ECO:0000256" key="1">
    <source>
        <dbReference type="ARBA" id="ARBA00022490"/>
    </source>
</evidence>
<dbReference type="EC" id="3.1.26.8" evidence="11 12"/>
<comment type="catalytic activity">
    <reaction evidence="11">
        <text>Endonucleolytic cleavage of RNA, removing 21 and 42 nucleotides, respectively, from the 5'- and 3'-termini of a 5S-rRNA precursor.</text>
        <dbReference type="EC" id="3.1.26.8"/>
    </reaction>
</comment>
<dbReference type="HAMAP" id="MF_01469">
    <property type="entry name" value="RNase_M5"/>
    <property type="match status" value="1"/>
</dbReference>
<evidence type="ECO:0000256" key="5">
    <source>
        <dbReference type="ARBA" id="ARBA00022723"/>
    </source>
</evidence>
<evidence type="ECO:0000256" key="6">
    <source>
        <dbReference type="ARBA" id="ARBA00022730"/>
    </source>
</evidence>
<reference evidence="14 15" key="1">
    <citation type="submission" date="2024-01" db="EMBL/GenBank/DDBJ databases">
        <title>Complete genome sequence of Citroniella saccharovorans strain M6.X9, isolated from human fecal sample.</title>
        <authorList>
            <person name="Cheng G."/>
            <person name="Westerholm M."/>
            <person name="Schnurer A."/>
        </authorList>
    </citation>
    <scope>NUCLEOTIDE SEQUENCE [LARGE SCALE GENOMIC DNA]</scope>
    <source>
        <strain evidence="14 15">DSM 29873</strain>
    </source>
</reference>
<dbReference type="InterPro" id="IPR034141">
    <property type="entry name" value="TOPRIM_RNase_M5-like"/>
</dbReference>
<organism evidence="14 15">
    <name type="scientific">Citroniella saccharovorans</name>
    <dbReference type="NCBI Taxonomy" id="2053367"/>
    <lineage>
        <taxon>Bacteria</taxon>
        <taxon>Bacillati</taxon>
        <taxon>Bacillota</taxon>
        <taxon>Tissierellia</taxon>
        <taxon>Tissierellales</taxon>
        <taxon>Peptoniphilaceae</taxon>
        <taxon>Citroniella</taxon>
    </lineage>
</organism>
<keyword evidence="8 11" id="KW-0378">Hydrolase</keyword>
<keyword evidence="6 11" id="KW-0699">rRNA-binding</keyword>
<evidence type="ECO:0000256" key="10">
    <source>
        <dbReference type="ARBA" id="ARBA00022884"/>
    </source>
</evidence>
<keyword evidence="3 11" id="KW-0698">rRNA processing</keyword>
<dbReference type="PROSITE" id="PS50880">
    <property type="entry name" value="TOPRIM"/>
    <property type="match status" value="1"/>
</dbReference>
<dbReference type="NCBIfam" id="TIGR00334">
    <property type="entry name" value="5S_RNA_mat_M5"/>
    <property type="match status" value="1"/>
</dbReference>
<comment type="subcellular location">
    <subcellularLocation>
        <location evidence="11">Cytoplasm</location>
    </subcellularLocation>
</comment>
<evidence type="ECO:0000256" key="9">
    <source>
        <dbReference type="ARBA" id="ARBA00022842"/>
    </source>
</evidence>
<keyword evidence="5" id="KW-0479">Metal-binding</keyword>
<dbReference type="CDD" id="cd01027">
    <property type="entry name" value="TOPRIM_RNase_M5_like"/>
    <property type="match status" value="1"/>
</dbReference>
<evidence type="ECO:0000256" key="4">
    <source>
        <dbReference type="ARBA" id="ARBA00022722"/>
    </source>
</evidence>
<name>A0AAW9MX39_9FIRM</name>
<dbReference type="Pfam" id="PF13331">
    <property type="entry name" value="DUF4093"/>
    <property type="match status" value="1"/>
</dbReference>
<keyword evidence="9" id="KW-0460">Magnesium</keyword>
<dbReference type="GO" id="GO:0006364">
    <property type="term" value="P:rRNA processing"/>
    <property type="evidence" value="ECO:0007669"/>
    <property type="project" value="UniProtKB-UniRule"/>
</dbReference>
<keyword evidence="10 11" id="KW-0694">RNA-binding</keyword>
<evidence type="ECO:0000256" key="8">
    <source>
        <dbReference type="ARBA" id="ARBA00022801"/>
    </source>
</evidence>
<keyword evidence="2 11" id="KW-0690">Ribosome biogenesis</keyword>
<keyword evidence="4 11" id="KW-0540">Nuclease</keyword>
<dbReference type="SMART" id="SM00493">
    <property type="entry name" value="TOPRIM"/>
    <property type="match status" value="1"/>
</dbReference>
<dbReference type="Pfam" id="PF01751">
    <property type="entry name" value="Toprim"/>
    <property type="match status" value="1"/>
</dbReference>